<dbReference type="PANTHER" id="PTHR11432">
    <property type="entry name" value="NADH DEHYDROGENASE SUBUNIT 1"/>
    <property type="match status" value="1"/>
</dbReference>
<dbReference type="GO" id="GO:0009060">
    <property type="term" value="P:aerobic respiration"/>
    <property type="evidence" value="ECO:0007669"/>
    <property type="project" value="TreeGrafter"/>
</dbReference>
<dbReference type="InterPro" id="IPR018086">
    <property type="entry name" value="NADH_UbQ_OxRdtase_su1_CS"/>
</dbReference>
<reference evidence="7 8" key="1">
    <citation type="submission" date="2020-02" db="EMBL/GenBank/DDBJ databases">
        <title>Draft genome sequence of Limisphaera ngatamarikiensis NGM72.4T, a thermophilic Verrucomicrobia grouped in subdivision 3.</title>
        <authorList>
            <person name="Carere C.R."/>
            <person name="Steen J."/>
            <person name="Hugenholtz P."/>
            <person name="Stott M.B."/>
        </authorList>
    </citation>
    <scope>NUCLEOTIDE SEQUENCE [LARGE SCALE GENOMIC DNA]</scope>
    <source>
        <strain evidence="7 8">NGM72.4</strain>
    </source>
</reference>
<dbReference type="PANTHER" id="PTHR11432:SF3">
    <property type="entry name" value="NADH-UBIQUINONE OXIDOREDUCTASE CHAIN 1"/>
    <property type="match status" value="1"/>
</dbReference>
<dbReference type="PROSITE" id="PS00668">
    <property type="entry name" value="COMPLEX1_ND1_2"/>
    <property type="match status" value="1"/>
</dbReference>
<sequence length="399" mass="43063">MLEGLSVAVKGVVLRALMTVLPAWAEPWVSGLLSAAAVGTVFGLLFGIVTVLERKGLARMQNRYGPNRVGIPLTRVRLAGFGQFLADGIKALTKEDLVPRAADRVVHFLAPVVMVIPALLALSVIPYGRECVPVDLEAGLLFFFAVGAATELAVFMAGWSSRNKYSLLGAMRGIAQMLSYEVPLVLAVVPVVMAAGSLSLVRIVEAQAAQGSGWTGWYVTTPWGLAGFLLFLAAALAEANRSPFDLPEGESEIVAGYFIEYSGFKFALFFLGEYLGLFAALGLAITLFLGGWQAPVTALDWLPSWFWFFAKLLVLIGVAIWVRGSWPRLRVDQLMGLAWKFMLPLALVNLVSAVLWRYVPGALLQWAVCGGLFVAAYVSLARGLAGAGGWGRRTYRFAE</sequence>
<feature type="transmembrane region" description="Helical" evidence="5">
    <location>
        <begin position="31"/>
        <end position="52"/>
    </location>
</feature>
<proteinExistence type="inferred from homology"/>
<feature type="transmembrane region" description="Helical" evidence="5">
    <location>
        <begin position="304"/>
        <end position="322"/>
    </location>
</feature>
<evidence type="ECO:0000313" key="7">
    <source>
        <dbReference type="EMBL" id="NGO38091.1"/>
    </source>
</evidence>
<dbReference type="GO" id="GO:0005886">
    <property type="term" value="C:plasma membrane"/>
    <property type="evidence" value="ECO:0007669"/>
    <property type="project" value="UniProtKB-SubCell"/>
</dbReference>
<accession>A0A6M1RS00</accession>
<dbReference type="GO" id="GO:0048038">
    <property type="term" value="F:quinone binding"/>
    <property type="evidence" value="ECO:0007669"/>
    <property type="project" value="UniProtKB-KW"/>
</dbReference>
<protein>
    <recommendedName>
        <fullName evidence="5">NADH-quinone oxidoreductase subunit H</fullName>
        <ecNumber evidence="5">7.1.1.-</ecNumber>
    </recommendedName>
    <alternativeName>
        <fullName evidence="5">NADH dehydrogenase I subunit H</fullName>
    </alternativeName>
    <alternativeName>
        <fullName evidence="5">NDH-1 subunit H</fullName>
    </alternativeName>
</protein>
<keyword evidence="3 5" id="KW-1133">Transmembrane helix</keyword>
<feature type="transmembrane region" description="Helical" evidence="5">
    <location>
        <begin position="140"/>
        <end position="159"/>
    </location>
</feature>
<feature type="transmembrane region" description="Helical" evidence="5">
    <location>
        <begin position="108"/>
        <end position="128"/>
    </location>
</feature>
<evidence type="ECO:0000256" key="2">
    <source>
        <dbReference type="ARBA" id="ARBA00022692"/>
    </source>
</evidence>
<dbReference type="GO" id="GO:0016655">
    <property type="term" value="F:oxidoreductase activity, acting on NAD(P)H, quinone or similar compound as acceptor"/>
    <property type="evidence" value="ECO:0007669"/>
    <property type="project" value="UniProtKB-UniRule"/>
</dbReference>
<comment type="function">
    <text evidence="5">NDH-1 shuttles electrons from NADH, via FMN and iron-sulfur (Fe-S) centers, to quinones in the respiratory chain. The immediate electron acceptor for the enzyme in this species is believed to be ubiquinone. Couples the redox reaction to proton translocation (for every two electrons transferred, four hydrogen ions are translocated across the cytoplasmic membrane), and thus conserves the redox energy in a proton gradient. This subunit may bind ubiquinone.</text>
</comment>
<evidence type="ECO:0000313" key="8">
    <source>
        <dbReference type="Proteomes" id="UP000477311"/>
    </source>
</evidence>
<keyword evidence="5" id="KW-1003">Cell membrane</keyword>
<evidence type="ECO:0000256" key="6">
    <source>
        <dbReference type="RuleBase" id="RU000471"/>
    </source>
</evidence>
<comment type="caution">
    <text evidence="7">The sequence shown here is derived from an EMBL/GenBank/DDBJ whole genome shotgun (WGS) entry which is preliminary data.</text>
</comment>
<keyword evidence="5" id="KW-0874">Quinone</keyword>
<evidence type="ECO:0000256" key="4">
    <source>
        <dbReference type="ARBA" id="ARBA00023136"/>
    </source>
</evidence>
<keyword evidence="8" id="KW-1185">Reference proteome</keyword>
<keyword evidence="5 6" id="KW-0520">NAD</keyword>
<comment type="subcellular location">
    <subcellularLocation>
        <location evidence="5 6">Cell membrane</location>
        <topology evidence="5 6">Multi-pass membrane protein</topology>
    </subcellularLocation>
    <subcellularLocation>
        <location evidence="1">Membrane</location>
        <topology evidence="1">Multi-pass membrane protein</topology>
    </subcellularLocation>
</comment>
<dbReference type="InterPro" id="IPR001694">
    <property type="entry name" value="NADH_UbQ_OxRdtase_su1/FPO"/>
</dbReference>
<dbReference type="RefSeq" id="WP_165105400.1">
    <property type="nucleotide sequence ID" value="NZ_JAAKYA010000010.1"/>
</dbReference>
<gene>
    <name evidence="5 7" type="primary">nuoH</name>
    <name evidence="7" type="ORF">G4L39_01590</name>
</gene>
<evidence type="ECO:0000256" key="5">
    <source>
        <dbReference type="HAMAP-Rule" id="MF_01350"/>
    </source>
</evidence>
<feature type="transmembrane region" description="Helical" evidence="5">
    <location>
        <begin position="362"/>
        <end position="385"/>
    </location>
</feature>
<dbReference type="GO" id="GO:0003954">
    <property type="term" value="F:NADH dehydrogenase activity"/>
    <property type="evidence" value="ECO:0007669"/>
    <property type="project" value="TreeGrafter"/>
</dbReference>
<keyword evidence="5" id="KW-0830">Ubiquinone</keyword>
<dbReference type="AlphaFoldDB" id="A0A6M1RS00"/>
<feature type="transmembrane region" description="Helical" evidence="5">
    <location>
        <begin position="266"/>
        <end position="292"/>
    </location>
</feature>
<dbReference type="Proteomes" id="UP000477311">
    <property type="component" value="Unassembled WGS sequence"/>
</dbReference>
<dbReference type="HAMAP" id="MF_01350">
    <property type="entry name" value="NDH1_NuoH"/>
    <property type="match status" value="1"/>
</dbReference>
<organism evidence="7 8">
    <name type="scientific">Limisphaera ngatamarikiensis</name>
    <dbReference type="NCBI Taxonomy" id="1324935"/>
    <lineage>
        <taxon>Bacteria</taxon>
        <taxon>Pseudomonadati</taxon>
        <taxon>Verrucomicrobiota</taxon>
        <taxon>Verrucomicrobiia</taxon>
        <taxon>Limisphaerales</taxon>
        <taxon>Limisphaeraceae</taxon>
        <taxon>Limisphaera</taxon>
    </lineage>
</organism>
<comment type="subunit">
    <text evidence="5">NDH-1 is composed of 14 different subunits. Subunits NuoA, H, J, K, L, M, N constitute the membrane sector of the complex.</text>
</comment>
<name>A0A6M1RS00_9BACT</name>
<feature type="transmembrane region" description="Helical" evidence="5">
    <location>
        <begin position="334"/>
        <end position="356"/>
    </location>
</feature>
<evidence type="ECO:0000256" key="1">
    <source>
        <dbReference type="ARBA" id="ARBA00004141"/>
    </source>
</evidence>
<comment type="catalytic activity">
    <reaction evidence="5">
        <text>a quinone + NADH + 5 H(+)(in) = a quinol + NAD(+) + 4 H(+)(out)</text>
        <dbReference type="Rhea" id="RHEA:57888"/>
        <dbReference type="ChEBI" id="CHEBI:15378"/>
        <dbReference type="ChEBI" id="CHEBI:24646"/>
        <dbReference type="ChEBI" id="CHEBI:57540"/>
        <dbReference type="ChEBI" id="CHEBI:57945"/>
        <dbReference type="ChEBI" id="CHEBI:132124"/>
    </reaction>
</comment>
<keyword evidence="2 5" id="KW-0812">Transmembrane</keyword>
<keyword evidence="4 5" id="KW-0472">Membrane</keyword>
<evidence type="ECO:0000256" key="3">
    <source>
        <dbReference type="ARBA" id="ARBA00022989"/>
    </source>
</evidence>
<feature type="transmembrane region" description="Helical" evidence="5">
    <location>
        <begin position="216"/>
        <end position="237"/>
    </location>
</feature>
<comment type="similarity">
    <text evidence="5 6">Belongs to the complex I subunit 1 family.</text>
</comment>
<dbReference type="NCBIfam" id="NF004741">
    <property type="entry name" value="PRK06076.1-2"/>
    <property type="match status" value="1"/>
</dbReference>
<dbReference type="EC" id="7.1.1.-" evidence="5"/>
<keyword evidence="5" id="KW-1278">Translocase</keyword>
<feature type="transmembrane region" description="Helical" evidence="5">
    <location>
        <begin position="180"/>
        <end position="204"/>
    </location>
</feature>
<dbReference type="Pfam" id="PF00146">
    <property type="entry name" value="NADHdh"/>
    <property type="match status" value="1"/>
</dbReference>
<dbReference type="EMBL" id="JAAKYA010000010">
    <property type="protein sequence ID" value="NGO38091.1"/>
    <property type="molecule type" value="Genomic_DNA"/>
</dbReference>
<keyword evidence="7" id="KW-0560">Oxidoreductase</keyword>